<dbReference type="PANTHER" id="PTHR43566">
    <property type="entry name" value="CONSERVED PROTEIN"/>
    <property type="match status" value="1"/>
</dbReference>
<accession>A0A1G2PNE3</accession>
<evidence type="ECO:0000259" key="1">
    <source>
        <dbReference type="Pfam" id="PF13173"/>
    </source>
</evidence>
<dbReference type="EMBL" id="MHSU01000026">
    <property type="protein sequence ID" value="OHA49864.1"/>
    <property type="molecule type" value="Genomic_DNA"/>
</dbReference>
<name>A0A1G2PNE3_9BACT</name>
<dbReference type="Pfam" id="PF13173">
    <property type="entry name" value="AAA_14"/>
    <property type="match status" value="1"/>
</dbReference>
<dbReference type="Proteomes" id="UP000178646">
    <property type="component" value="Unassembled WGS sequence"/>
</dbReference>
<gene>
    <name evidence="3" type="ORF">A2W59_01070</name>
</gene>
<comment type="caution">
    <text evidence="3">The sequence shown here is derived from an EMBL/GenBank/DDBJ whole genome shotgun (WGS) entry which is preliminary data.</text>
</comment>
<dbReference type="InterPro" id="IPR041682">
    <property type="entry name" value="AAA_14"/>
</dbReference>
<dbReference type="InterPro" id="IPR025420">
    <property type="entry name" value="DUF4143"/>
</dbReference>
<sequence>MPYKFIVSGSGSVELKEKIHESLAGRKAMFEIFPVSFSEFVNFKTEYKYSDRLDNYFAVENKKTVELLAEYLNFGGYPRVVTEDTLEEKTRIISEIYGSYMEKDIAYLLKIEKLEAFSSLVKILAGQTGRMVNYSELSNTIGISAVTVRNYLWYLEKTFITEAISPYFKNARKEITKSPVIYFHDIGFRNYSLGLFGRAAETGGSGFIFQNFIFNVLKINFLFSGVKINYWRTKEKAEVDFVASSGDKLIPIEVKYADIKKPEINRSLRSFIEKYSPEKAFIVNKNFKGSLNVGKTEINFIPFWELIGKDIFNP</sequence>
<reference evidence="3 4" key="1">
    <citation type="journal article" date="2016" name="Nat. Commun.">
        <title>Thousands of microbial genomes shed light on interconnected biogeochemical processes in an aquifer system.</title>
        <authorList>
            <person name="Anantharaman K."/>
            <person name="Brown C.T."/>
            <person name="Hug L.A."/>
            <person name="Sharon I."/>
            <person name="Castelle C.J."/>
            <person name="Probst A.J."/>
            <person name="Thomas B.C."/>
            <person name="Singh A."/>
            <person name="Wilkins M.J."/>
            <person name="Karaoz U."/>
            <person name="Brodie E.L."/>
            <person name="Williams K.H."/>
            <person name="Hubbard S.S."/>
            <person name="Banfield J.F."/>
        </authorList>
    </citation>
    <scope>NUCLEOTIDE SEQUENCE [LARGE SCALE GENOMIC DNA]</scope>
</reference>
<feature type="domain" description="DUF4143" evidence="2">
    <location>
        <begin position="102"/>
        <end position="257"/>
    </location>
</feature>
<protein>
    <submittedName>
        <fullName evidence="3">ATPase</fullName>
    </submittedName>
</protein>
<evidence type="ECO:0000313" key="4">
    <source>
        <dbReference type="Proteomes" id="UP000178646"/>
    </source>
</evidence>
<organism evidence="3 4">
    <name type="scientific">Candidatus Terrybacteria bacterium RIFCSPHIGHO2_02_41_19</name>
    <dbReference type="NCBI Taxonomy" id="1802364"/>
    <lineage>
        <taxon>Bacteria</taxon>
        <taxon>Candidatus Terryibacteriota</taxon>
    </lineage>
</organism>
<evidence type="ECO:0000313" key="3">
    <source>
        <dbReference type="EMBL" id="OHA49864.1"/>
    </source>
</evidence>
<dbReference type="Pfam" id="PF13635">
    <property type="entry name" value="DUF4143"/>
    <property type="match status" value="1"/>
</dbReference>
<evidence type="ECO:0000259" key="2">
    <source>
        <dbReference type="Pfam" id="PF13635"/>
    </source>
</evidence>
<proteinExistence type="predicted"/>
<dbReference type="PANTHER" id="PTHR43566:SF1">
    <property type="entry name" value="AAA+ ATPASE DOMAIN-CONTAINING PROTEIN"/>
    <property type="match status" value="1"/>
</dbReference>
<dbReference type="AlphaFoldDB" id="A0A1G2PNE3"/>
<feature type="domain" description="AAA" evidence="1">
    <location>
        <begin position="3"/>
        <end position="40"/>
    </location>
</feature>